<evidence type="ECO:0000313" key="3">
    <source>
        <dbReference type="Proteomes" id="UP000321518"/>
    </source>
</evidence>
<gene>
    <name evidence="2" type="ORF">Rt10032_c16g5729</name>
</gene>
<dbReference type="EMBL" id="BJWK01000016">
    <property type="protein sequence ID" value="GEM11712.1"/>
    <property type="molecule type" value="Genomic_DNA"/>
</dbReference>
<reference evidence="2 3" key="1">
    <citation type="submission" date="2019-07" db="EMBL/GenBank/DDBJ databases">
        <title>Rhodotorula toruloides NBRC10032 genome sequencing.</title>
        <authorList>
            <person name="Shida Y."/>
            <person name="Takaku H."/>
            <person name="Ogasawara W."/>
            <person name="Mori K."/>
        </authorList>
    </citation>
    <scope>NUCLEOTIDE SEQUENCE [LARGE SCALE GENOMIC DNA]</scope>
    <source>
        <strain evidence="2 3">NBRC10032</strain>
    </source>
</reference>
<sequence>MWVAAGKERARGFEQALLADGRAAEGYPAQGLLNDSLPADTGSLAHPLAALSPLTKAVPDAAAALESQSALEKGEMNWSSGEGGKGT</sequence>
<feature type="region of interest" description="Disordered" evidence="1">
    <location>
        <begin position="68"/>
        <end position="87"/>
    </location>
</feature>
<dbReference type="AlphaFoldDB" id="A0A511KMV3"/>
<dbReference type="OrthoDB" id="2527853at2759"/>
<evidence type="ECO:0000313" key="2">
    <source>
        <dbReference type="EMBL" id="GEM11712.1"/>
    </source>
</evidence>
<comment type="caution">
    <text evidence="2">The sequence shown here is derived from an EMBL/GenBank/DDBJ whole genome shotgun (WGS) entry which is preliminary data.</text>
</comment>
<dbReference type="Proteomes" id="UP000321518">
    <property type="component" value="Unassembled WGS sequence"/>
</dbReference>
<organism evidence="2 3">
    <name type="scientific">Rhodotorula toruloides</name>
    <name type="common">Yeast</name>
    <name type="synonym">Rhodosporidium toruloides</name>
    <dbReference type="NCBI Taxonomy" id="5286"/>
    <lineage>
        <taxon>Eukaryota</taxon>
        <taxon>Fungi</taxon>
        <taxon>Dikarya</taxon>
        <taxon>Basidiomycota</taxon>
        <taxon>Pucciniomycotina</taxon>
        <taxon>Microbotryomycetes</taxon>
        <taxon>Sporidiobolales</taxon>
        <taxon>Sporidiobolaceae</taxon>
        <taxon>Rhodotorula</taxon>
    </lineage>
</organism>
<name>A0A511KMV3_RHOTO</name>
<evidence type="ECO:0000256" key="1">
    <source>
        <dbReference type="SAM" id="MobiDB-lite"/>
    </source>
</evidence>
<proteinExistence type="predicted"/>
<protein>
    <submittedName>
        <fullName evidence="2">Uncharacterized protein</fullName>
    </submittedName>
</protein>
<accession>A0A511KMV3</accession>